<evidence type="ECO:0000256" key="4">
    <source>
        <dbReference type="ARBA" id="ARBA00022989"/>
    </source>
</evidence>
<name>A0A1H8ENA9_9SPHN</name>
<feature type="transmembrane region" description="Helical" evidence="7">
    <location>
        <begin position="569"/>
        <end position="587"/>
    </location>
</feature>
<feature type="transmembrane region" description="Helical" evidence="7">
    <location>
        <begin position="342"/>
        <end position="360"/>
    </location>
</feature>
<dbReference type="PANTHER" id="PTHR30619:SF1">
    <property type="entry name" value="RECOMBINATION PROTEIN 2"/>
    <property type="match status" value="1"/>
</dbReference>
<dbReference type="Pfam" id="PF13567">
    <property type="entry name" value="DUF4131"/>
    <property type="match status" value="1"/>
</dbReference>
<keyword evidence="2" id="KW-1003">Cell membrane</keyword>
<dbReference type="STRING" id="1166340.SAMN05192583_2246"/>
<dbReference type="Proteomes" id="UP000199206">
    <property type="component" value="Unassembled WGS sequence"/>
</dbReference>
<dbReference type="InterPro" id="IPR025405">
    <property type="entry name" value="DUF4131"/>
</dbReference>
<dbReference type="NCBIfam" id="TIGR00360">
    <property type="entry name" value="ComEC_N-term"/>
    <property type="match status" value="1"/>
</dbReference>
<evidence type="ECO:0000259" key="9">
    <source>
        <dbReference type="Pfam" id="PF13567"/>
    </source>
</evidence>
<organism evidence="10 11">
    <name type="scientific">Sphingomonas gellani</name>
    <dbReference type="NCBI Taxonomy" id="1166340"/>
    <lineage>
        <taxon>Bacteria</taxon>
        <taxon>Pseudomonadati</taxon>
        <taxon>Pseudomonadota</taxon>
        <taxon>Alphaproteobacteria</taxon>
        <taxon>Sphingomonadales</taxon>
        <taxon>Sphingomonadaceae</taxon>
        <taxon>Sphingomonas</taxon>
    </lineage>
</organism>
<evidence type="ECO:0000313" key="11">
    <source>
        <dbReference type="Proteomes" id="UP000199206"/>
    </source>
</evidence>
<comment type="subcellular location">
    <subcellularLocation>
        <location evidence="1">Cell membrane</location>
        <topology evidence="1">Multi-pass membrane protein</topology>
    </subcellularLocation>
</comment>
<evidence type="ECO:0000313" key="10">
    <source>
        <dbReference type="EMBL" id="SEN21071.1"/>
    </source>
</evidence>
<evidence type="ECO:0000256" key="6">
    <source>
        <dbReference type="SAM" id="MobiDB-lite"/>
    </source>
</evidence>
<feature type="transmembrane region" description="Helical" evidence="7">
    <location>
        <begin position="366"/>
        <end position="383"/>
    </location>
</feature>
<feature type="transmembrane region" description="Helical" evidence="7">
    <location>
        <begin position="63"/>
        <end position="81"/>
    </location>
</feature>
<feature type="transmembrane region" description="Helical" evidence="7">
    <location>
        <begin position="448"/>
        <end position="473"/>
    </location>
</feature>
<accession>A0A1H8ENA9</accession>
<feature type="transmembrane region" description="Helical" evidence="7">
    <location>
        <begin position="544"/>
        <end position="562"/>
    </location>
</feature>
<evidence type="ECO:0000256" key="5">
    <source>
        <dbReference type="ARBA" id="ARBA00023136"/>
    </source>
</evidence>
<feature type="compositionally biased region" description="Basic and acidic residues" evidence="6">
    <location>
        <begin position="775"/>
        <end position="788"/>
    </location>
</feature>
<gene>
    <name evidence="10" type="ORF">SAMN05192583_2246</name>
</gene>
<proteinExistence type="predicted"/>
<dbReference type="GO" id="GO:0005886">
    <property type="term" value="C:plasma membrane"/>
    <property type="evidence" value="ECO:0007669"/>
    <property type="project" value="UniProtKB-SubCell"/>
</dbReference>
<feature type="transmembrane region" description="Helical" evidence="7">
    <location>
        <begin position="514"/>
        <end position="532"/>
    </location>
</feature>
<evidence type="ECO:0000256" key="7">
    <source>
        <dbReference type="SAM" id="Phobius"/>
    </source>
</evidence>
<dbReference type="InterPro" id="IPR004477">
    <property type="entry name" value="ComEC_N"/>
</dbReference>
<feature type="domain" description="ComEC/Rec2-related protein" evidence="8">
    <location>
        <begin position="283"/>
        <end position="566"/>
    </location>
</feature>
<dbReference type="InterPro" id="IPR052159">
    <property type="entry name" value="Competence_DNA_uptake"/>
</dbReference>
<feature type="domain" description="DUF4131" evidence="9">
    <location>
        <begin position="88"/>
        <end position="242"/>
    </location>
</feature>
<evidence type="ECO:0000259" key="8">
    <source>
        <dbReference type="Pfam" id="PF03772"/>
    </source>
</evidence>
<feature type="region of interest" description="Disordered" evidence="6">
    <location>
        <begin position="752"/>
        <end position="788"/>
    </location>
</feature>
<evidence type="ECO:0000256" key="1">
    <source>
        <dbReference type="ARBA" id="ARBA00004651"/>
    </source>
</evidence>
<protein>
    <submittedName>
        <fullName evidence="10">Competence protein ComEC</fullName>
    </submittedName>
</protein>
<feature type="transmembrane region" description="Helical" evidence="7">
    <location>
        <begin position="479"/>
        <end position="502"/>
    </location>
</feature>
<dbReference type="AlphaFoldDB" id="A0A1H8ENA9"/>
<sequence>MRQQVPQDRLLRSSAHAPKLRWMASVAAAPSMHPPVRQIGAAAMAAAASGAVERWLEAEREQLPLWLPVMLGAGVALWFILPDDHAWTAALLGLAAAGLAGTAVARSGRLARSIVIAVSLAALGLGLAWWRAERVAAPILAGTAVASFTARVERVEVLGARDLLRLTLRPGDGAKDGRGQALPLPPRIRVNVAVGDAPTSGLAAGATVAMRARLMPPPAAAIPGAYDFARVAWFAGIGGTGRGLRKVTLIQPASEPGGDLRRRLTRHITHRLPGSRGGIAAALVTGDEGNIEEADDQAMRRAGLAHLLSVSGLHITATVGAAMFVVLRLLALSPWLAMRVRLPLVAALAGAAAAIGYTLLTGSQVPTIRSCIAALLVLAALALGREAMTLRLVAAAAFVLIAIWPEALAGPSFQLSFGAVTAIMSLHGHPRIAAFFGPHEEGWVPRQVRALGSLLLTGLAVELALMPIAVFHFHQAGLYGAMANIVAIPLTTFVIMPLEALALLLDAIGIGGPVWWLTAQALTALLALAHGVSDMPGSVTALPAMRTDTFALMVAGGLWLFLWRTRVRYAGLVALVIGAAWALATPAPDLLVTGDGRHLAVRTTSGALALLRDRAGDYTRGMLATNGGLDGEPLLLSEQRDARCSADLCMTDLVRDGQRWRLLATRSAYSVEWSALVAACASADIVVSDRRLPRGCKPRWLKLDKATLTRSGGVALTLKTGRIVTVRNSDDQHPWIAPPLLPRPAMTRSRFPFNRSGAGYPTAYPGSEPDAGRSVADHRPGWPDRDGS</sequence>
<keyword evidence="3 7" id="KW-0812">Transmembrane</keyword>
<evidence type="ECO:0000256" key="2">
    <source>
        <dbReference type="ARBA" id="ARBA00022475"/>
    </source>
</evidence>
<dbReference type="PANTHER" id="PTHR30619">
    <property type="entry name" value="DNA INTERNALIZATION/COMPETENCE PROTEIN COMEC/REC2"/>
    <property type="match status" value="1"/>
</dbReference>
<dbReference type="EMBL" id="FOCF01000005">
    <property type="protein sequence ID" value="SEN21071.1"/>
    <property type="molecule type" value="Genomic_DNA"/>
</dbReference>
<keyword evidence="5 7" id="KW-0472">Membrane</keyword>
<dbReference type="Pfam" id="PF03772">
    <property type="entry name" value="Competence"/>
    <property type="match status" value="1"/>
</dbReference>
<reference evidence="11" key="1">
    <citation type="submission" date="2016-10" db="EMBL/GenBank/DDBJ databases">
        <authorList>
            <person name="Varghese N."/>
            <person name="Submissions S."/>
        </authorList>
    </citation>
    <scope>NUCLEOTIDE SEQUENCE [LARGE SCALE GENOMIC DNA]</scope>
    <source>
        <strain evidence="11">S6-262</strain>
    </source>
</reference>
<feature type="transmembrane region" description="Helical" evidence="7">
    <location>
        <begin position="87"/>
        <end position="105"/>
    </location>
</feature>
<feature type="transmembrane region" description="Helical" evidence="7">
    <location>
        <begin position="307"/>
        <end position="330"/>
    </location>
</feature>
<evidence type="ECO:0000256" key="3">
    <source>
        <dbReference type="ARBA" id="ARBA00022692"/>
    </source>
</evidence>
<keyword evidence="4 7" id="KW-1133">Transmembrane helix</keyword>
<keyword evidence="11" id="KW-1185">Reference proteome</keyword>
<feature type="transmembrane region" description="Helical" evidence="7">
    <location>
        <begin position="110"/>
        <end position="130"/>
    </location>
</feature>